<keyword evidence="5 10" id="KW-0378">Hydrolase</keyword>
<protein>
    <submittedName>
        <fullName evidence="13">Heat shock protein. Metallo peptidase. MEROPS family M48B</fullName>
    </submittedName>
</protein>
<evidence type="ECO:0000256" key="4">
    <source>
        <dbReference type="ARBA" id="ARBA00022723"/>
    </source>
</evidence>
<dbReference type="RefSeq" id="WP_091767444.1">
    <property type="nucleotide sequence ID" value="NZ_FNHG01000003.1"/>
</dbReference>
<gene>
    <name evidence="13" type="ORF">SAMN04488568_103199</name>
</gene>
<evidence type="ECO:0000256" key="3">
    <source>
        <dbReference type="ARBA" id="ARBA00022692"/>
    </source>
</evidence>
<feature type="transmembrane region" description="Helical" evidence="11">
    <location>
        <begin position="189"/>
        <end position="208"/>
    </location>
</feature>
<sequence>MMFGAAGLRSHIWNNNLKSMLLLAGFPVLLTLLGYAIALLVIAMTGEADYMTAKGQYGEASLGQSMMAAVYLLPEIAVFATIGAGIWFIIAWFGHQAMINLATGASPVTRKAEPRLYNLLENLCISRGMTVPKMAIIETAGLNAYASGLTESQYTVTVTRGLMQTLNDAELEGVLAHELSHIRNRDVRLLVISIIFVGIISFAAEIAFRGMLYGGMRGGGRRSGSRNGGALILIAFACIALAYVLAIAIRFTLSRQREYMADAGAVELTRNPDAMISALSKISGHSEIEKAPEEVREMFIENASTGFMGVFATHPPIEKRIEALVEYAGGRRPERMSSVPQV</sequence>
<dbReference type="GO" id="GO:0004222">
    <property type="term" value="F:metalloendopeptidase activity"/>
    <property type="evidence" value="ECO:0007669"/>
    <property type="project" value="InterPro"/>
</dbReference>
<dbReference type="OrthoDB" id="15218at2"/>
<organism evidence="13 14">
    <name type="scientific">Maricaulis salignorans</name>
    <dbReference type="NCBI Taxonomy" id="144026"/>
    <lineage>
        <taxon>Bacteria</taxon>
        <taxon>Pseudomonadati</taxon>
        <taxon>Pseudomonadota</taxon>
        <taxon>Alphaproteobacteria</taxon>
        <taxon>Maricaulales</taxon>
        <taxon>Maricaulaceae</taxon>
        <taxon>Maricaulis</taxon>
    </lineage>
</organism>
<feature type="transmembrane region" description="Helical" evidence="11">
    <location>
        <begin position="66"/>
        <end position="93"/>
    </location>
</feature>
<dbReference type="GO" id="GO:0046872">
    <property type="term" value="F:metal ion binding"/>
    <property type="evidence" value="ECO:0007669"/>
    <property type="project" value="UniProtKB-KW"/>
</dbReference>
<comment type="similarity">
    <text evidence="10">Belongs to the peptidase M48 family.</text>
</comment>
<keyword evidence="1" id="KW-1003">Cell membrane</keyword>
<evidence type="ECO:0000256" key="6">
    <source>
        <dbReference type="ARBA" id="ARBA00022833"/>
    </source>
</evidence>
<dbReference type="AlphaFoldDB" id="A0A1G9PDX3"/>
<proteinExistence type="inferred from homology"/>
<keyword evidence="3 11" id="KW-0812">Transmembrane</keyword>
<evidence type="ECO:0000256" key="2">
    <source>
        <dbReference type="ARBA" id="ARBA00022670"/>
    </source>
</evidence>
<keyword evidence="14" id="KW-1185">Reference proteome</keyword>
<dbReference type="PANTHER" id="PTHR43221:SF2">
    <property type="entry name" value="PROTEASE HTPX HOMOLOG"/>
    <property type="match status" value="1"/>
</dbReference>
<dbReference type="CDD" id="cd07340">
    <property type="entry name" value="M48B_Htpx_like"/>
    <property type="match status" value="1"/>
</dbReference>
<keyword evidence="8 10" id="KW-0482">Metalloprotease</keyword>
<keyword evidence="4" id="KW-0479">Metal-binding</keyword>
<dbReference type="GO" id="GO:0006508">
    <property type="term" value="P:proteolysis"/>
    <property type="evidence" value="ECO:0007669"/>
    <property type="project" value="UniProtKB-KW"/>
</dbReference>
<comment type="cofactor">
    <cofactor evidence="10">
        <name>Zn(2+)</name>
        <dbReference type="ChEBI" id="CHEBI:29105"/>
    </cofactor>
    <text evidence="10">Binds 1 zinc ion per subunit.</text>
</comment>
<reference evidence="13 14" key="1">
    <citation type="submission" date="2016-10" db="EMBL/GenBank/DDBJ databases">
        <authorList>
            <person name="de Groot N.N."/>
        </authorList>
    </citation>
    <scope>NUCLEOTIDE SEQUENCE [LARGE SCALE GENOMIC DNA]</scope>
    <source>
        <strain evidence="13 14">DSM 16077</strain>
    </source>
</reference>
<feature type="transmembrane region" description="Helical" evidence="11">
    <location>
        <begin position="21"/>
        <end position="46"/>
    </location>
</feature>
<evidence type="ECO:0000256" key="11">
    <source>
        <dbReference type="SAM" id="Phobius"/>
    </source>
</evidence>
<dbReference type="Gene3D" id="3.30.2010.10">
    <property type="entry name" value="Metalloproteases ('zincins'), catalytic domain"/>
    <property type="match status" value="1"/>
</dbReference>
<keyword evidence="13" id="KW-0346">Stress response</keyword>
<evidence type="ECO:0000259" key="12">
    <source>
        <dbReference type="Pfam" id="PF01435"/>
    </source>
</evidence>
<evidence type="ECO:0000313" key="14">
    <source>
        <dbReference type="Proteomes" id="UP000199759"/>
    </source>
</evidence>
<dbReference type="Pfam" id="PF01435">
    <property type="entry name" value="Peptidase_M48"/>
    <property type="match status" value="1"/>
</dbReference>
<name>A0A1G9PDX3_9PROT</name>
<dbReference type="PANTHER" id="PTHR43221">
    <property type="entry name" value="PROTEASE HTPX"/>
    <property type="match status" value="1"/>
</dbReference>
<keyword evidence="7 11" id="KW-1133">Transmembrane helix</keyword>
<keyword evidence="2 10" id="KW-0645">Protease</keyword>
<feature type="domain" description="Peptidase M48" evidence="12">
    <location>
        <begin position="113"/>
        <end position="327"/>
    </location>
</feature>
<evidence type="ECO:0000256" key="5">
    <source>
        <dbReference type="ARBA" id="ARBA00022801"/>
    </source>
</evidence>
<keyword evidence="6 10" id="KW-0862">Zinc</keyword>
<evidence type="ECO:0000256" key="8">
    <source>
        <dbReference type="ARBA" id="ARBA00023049"/>
    </source>
</evidence>
<dbReference type="InterPro" id="IPR050083">
    <property type="entry name" value="HtpX_protease"/>
</dbReference>
<dbReference type="Proteomes" id="UP000199759">
    <property type="component" value="Unassembled WGS sequence"/>
</dbReference>
<evidence type="ECO:0000256" key="7">
    <source>
        <dbReference type="ARBA" id="ARBA00022989"/>
    </source>
</evidence>
<evidence type="ECO:0000256" key="10">
    <source>
        <dbReference type="RuleBase" id="RU003983"/>
    </source>
</evidence>
<dbReference type="STRING" id="144026.SAMN04488568_103199"/>
<evidence type="ECO:0000256" key="1">
    <source>
        <dbReference type="ARBA" id="ARBA00022475"/>
    </source>
</evidence>
<dbReference type="InterPro" id="IPR001915">
    <property type="entry name" value="Peptidase_M48"/>
</dbReference>
<accession>A0A1G9PDX3</accession>
<keyword evidence="9 11" id="KW-0472">Membrane</keyword>
<feature type="transmembrane region" description="Helical" evidence="11">
    <location>
        <begin position="228"/>
        <end position="249"/>
    </location>
</feature>
<evidence type="ECO:0000256" key="9">
    <source>
        <dbReference type="ARBA" id="ARBA00023136"/>
    </source>
</evidence>
<dbReference type="EMBL" id="FNHG01000003">
    <property type="protein sequence ID" value="SDL96949.1"/>
    <property type="molecule type" value="Genomic_DNA"/>
</dbReference>
<evidence type="ECO:0000313" key="13">
    <source>
        <dbReference type="EMBL" id="SDL96949.1"/>
    </source>
</evidence>